<sequence length="242" mass="27827">MELKPSQIYFSQDSINNVFDKRCQHSYQLIGETLDAICEDRCSIHSVPTISVMQKNGRWITADNRRLWVFRQLERLGKCKTVPVYTTYHIPAGKMTAFNGGDSVRVRGSPGGRWHLKPKPKPVIHQQRLSTDPQMPSLNRSFVREHEKYSTPYSVRPKPTPSIYGYTSPVSDPVVSHQYKSFSRPPSDIQAPSLNRSYIREQERISTPRSVRPKPPPAAYHYPTSVPNYSSQRQLVRDDEVQ</sequence>
<feature type="region of interest" description="Disordered" evidence="1">
    <location>
        <begin position="110"/>
        <end position="137"/>
    </location>
</feature>
<protein>
    <submittedName>
        <fullName evidence="2">Uncharacterized protein</fullName>
    </submittedName>
</protein>
<dbReference type="PANTHER" id="PTHR35378">
    <property type="entry name" value="UNNAMED PRODUCT"/>
    <property type="match status" value="1"/>
</dbReference>
<name>A0ABY7G961_MYAAR</name>
<feature type="region of interest" description="Disordered" evidence="1">
    <location>
        <begin position="176"/>
        <end position="242"/>
    </location>
</feature>
<evidence type="ECO:0000256" key="1">
    <source>
        <dbReference type="SAM" id="MobiDB-lite"/>
    </source>
</evidence>
<dbReference type="Proteomes" id="UP001164746">
    <property type="component" value="Chromosome 16"/>
</dbReference>
<reference evidence="2" key="1">
    <citation type="submission" date="2022-11" db="EMBL/GenBank/DDBJ databases">
        <title>Centuries of genome instability and evolution in soft-shell clam transmissible cancer (bioRxiv).</title>
        <authorList>
            <person name="Hart S.F.M."/>
            <person name="Yonemitsu M.A."/>
            <person name="Giersch R.M."/>
            <person name="Beal B.F."/>
            <person name="Arriagada G."/>
            <person name="Davis B.W."/>
            <person name="Ostrander E.A."/>
            <person name="Goff S.P."/>
            <person name="Metzger M.J."/>
        </authorList>
    </citation>
    <scope>NUCLEOTIDE SEQUENCE</scope>
    <source>
        <strain evidence="2">MELC-2E11</strain>
        <tissue evidence="2">Siphon/mantle</tissue>
    </source>
</reference>
<accession>A0ABY7G961</accession>
<keyword evidence="3" id="KW-1185">Reference proteome</keyword>
<dbReference type="PANTHER" id="PTHR35378:SF1">
    <property type="entry name" value="C2H2-TYPE DOMAIN-CONTAINING PROTEIN"/>
    <property type="match status" value="1"/>
</dbReference>
<evidence type="ECO:0000313" key="3">
    <source>
        <dbReference type="Proteomes" id="UP001164746"/>
    </source>
</evidence>
<feature type="compositionally biased region" description="Polar residues" evidence="1">
    <location>
        <begin position="225"/>
        <end position="234"/>
    </location>
</feature>
<gene>
    <name evidence="2" type="ORF">MAR_003306</name>
</gene>
<feature type="compositionally biased region" description="Polar residues" evidence="1">
    <location>
        <begin position="127"/>
        <end position="137"/>
    </location>
</feature>
<proteinExistence type="predicted"/>
<evidence type="ECO:0000313" key="2">
    <source>
        <dbReference type="EMBL" id="WAR29738.1"/>
    </source>
</evidence>
<organism evidence="2 3">
    <name type="scientific">Mya arenaria</name>
    <name type="common">Soft-shell clam</name>
    <dbReference type="NCBI Taxonomy" id="6604"/>
    <lineage>
        <taxon>Eukaryota</taxon>
        <taxon>Metazoa</taxon>
        <taxon>Spiralia</taxon>
        <taxon>Lophotrochozoa</taxon>
        <taxon>Mollusca</taxon>
        <taxon>Bivalvia</taxon>
        <taxon>Autobranchia</taxon>
        <taxon>Heteroconchia</taxon>
        <taxon>Euheterodonta</taxon>
        <taxon>Imparidentia</taxon>
        <taxon>Neoheterodontei</taxon>
        <taxon>Myida</taxon>
        <taxon>Myoidea</taxon>
        <taxon>Myidae</taxon>
        <taxon>Mya</taxon>
    </lineage>
</organism>
<feature type="non-terminal residue" evidence="2">
    <location>
        <position position="1"/>
    </location>
</feature>
<dbReference type="EMBL" id="CP111027">
    <property type="protein sequence ID" value="WAR29738.1"/>
    <property type="molecule type" value="Genomic_DNA"/>
</dbReference>